<keyword evidence="4" id="KW-0808">Transferase</keyword>
<keyword evidence="5" id="KW-0472">Membrane</keyword>
<dbReference type="GO" id="GO:1901137">
    <property type="term" value="P:carbohydrate derivative biosynthetic process"/>
    <property type="evidence" value="ECO:0007669"/>
    <property type="project" value="UniProtKB-ARBA"/>
</dbReference>
<proteinExistence type="predicted"/>
<feature type="non-terminal residue" evidence="7">
    <location>
        <position position="194"/>
    </location>
</feature>
<name>A0A382S791_9ZZZZ</name>
<evidence type="ECO:0000256" key="4">
    <source>
        <dbReference type="ARBA" id="ARBA00022679"/>
    </source>
</evidence>
<dbReference type="GO" id="GO:0016746">
    <property type="term" value="F:acyltransferase activity"/>
    <property type="evidence" value="ECO:0007669"/>
    <property type="project" value="UniProtKB-KW"/>
</dbReference>
<evidence type="ECO:0008006" key="8">
    <source>
        <dbReference type="Google" id="ProtNLM"/>
    </source>
</evidence>
<dbReference type="InterPro" id="IPR004960">
    <property type="entry name" value="LipA_acyltrans"/>
</dbReference>
<keyword evidence="2" id="KW-1003">Cell membrane</keyword>
<dbReference type="AlphaFoldDB" id="A0A382S791"/>
<comment type="subcellular location">
    <subcellularLocation>
        <location evidence="1">Cell inner membrane</location>
    </subcellularLocation>
</comment>
<dbReference type="Pfam" id="PF03279">
    <property type="entry name" value="Lip_A_acyltrans"/>
    <property type="match status" value="1"/>
</dbReference>
<evidence type="ECO:0000256" key="2">
    <source>
        <dbReference type="ARBA" id="ARBA00022475"/>
    </source>
</evidence>
<dbReference type="GO" id="GO:0008610">
    <property type="term" value="P:lipid biosynthetic process"/>
    <property type="evidence" value="ECO:0007669"/>
    <property type="project" value="UniProtKB-ARBA"/>
</dbReference>
<evidence type="ECO:0000313" key="7">
    <source>
        <dbReference type="EMBL" id="SVD05753.1"/>
    </source>
</evidence>
<dbReference type="EMBL" id="UINC01126948">
    <property type="protein sequence ID" value="SVD05753.1"/>
    <property type="molecule type" value="Genomic_DNA"/>
</dbReference>
<evidence type="ECO:0000256" key="1">
    <source>
        <dbReference type="ARBA" id="ARBA00004533"/>
    </source>
</evidence>
<evidence type="ECO:0000256" key="5">
    <source>
        <dbReference type="ARBA" id="ARBA00023136"/>
    </source>
</evidence>
<accession>A0A382S791</accession>
<reference evidence="7" key="1">
    <citation type="submission" date="2018-05" db="EMBL/GenBank/DDBJ databases">
        <authorList>
            <person name="Lanie J.A."/>
            <person name="Ng W.-L."/>
            <person name="Kazmierczak K.M."/>
            <person name="Andrzejewski T.M."/>
            <person name="Davidsen T.M."/>
            <person name="Wayne K.J."/>
            <person name="Tettelin H."/>
            <person name="Glass J.I."/>
            <person name="Rusch D."/>
            <person name="Podicherti R."/>
            <person name="Tsui H.-C.T."/>
            <person name="Winkler M.E."/>
        </authorList>
    </citation>
    <scope>NUCLEOTIDE SEQUENCE</scope>
</reference>
<dbReference type="PANTHER" id="PTHR30606:SF10">
    <property type="entry name" value="PHOSPHATIDYLINOSITOL MANNOSIDE ACYLTRANSFERASE"/>
    <property type="match status" value="1"/>
</dbReference>
<protein>
    <recommendedName>
        <fullName evidence="8">Lipid A biosynthesis acyltransferase</fullName>
    </recommendedName>
</protein>
<evidence type="ECO:0000256" key="6">
    <source>
        <dbReference type="ARBA" id="ARBA00023315"/>
    </source>
</evidence>
<dbReference type="PANTHER" id="PTHR30606">
    <property type="entry name" value="LIPID A BIOSYNTHESIS LAUROYL ACYLTRANSFERASE"/>
    <property type="match status" value="1"/>
</dbReference>
<gene>
    <name evidence="7" type="ORF">METZ01_LOCUS358607</name>
</gene>
<keyword evidence="6" id="KW-0012">Acyltransferase</keyword>
<dbReference type="GO" id="GO:0005886">
    <property type="term" value="C:plasma membrane"/>
    <property type="evidence" value="ECO:0007669"/>
    <property type="project" value="UniProtKB-SubCell"/>
</dbReference>
<evidence type="ECO:0000256" key="3">
    <source>
        <dbReference type="ARBA" id="ARBA00022519"/>
    </source>
</evidence>
<organism evidence="7">
    <name type="scientific">marine metagenome</name>
    <dbReference type="NCBI Taxonomy" id="408172"/>
    <lineage>
        <taxon>unclassified sequences</taxon>
        <taxon>metagenomes</taxon>
        <taxon>ecological metagenomes</taxon>
    </lineage>
</organism>
<sequence length="194" mass="22207">MASNFGGFIGSFFGQMFRSKKLIENNIKKSLPKISENEMEKIIKAMWSNYGRILSDYVFIKNFRQSKLEKYLEIEGKEIFDEIKKSGEPVVFISGHFNNFELMAMEIEKSGVSVAAIYRPLNNIFLNKIMESIRKKYICKHQIKKGISGVREILQFCKKGFSIALMIDQRVSEGIKSDLFGQPALTTTIPAQLV</sequence>
<dbReference type="CDD" id="cd07984">
    <property type="entry name" value="LPLAT_LABLAT-like"/>
    <property type="match status" value="1"/>
</dbReference>
<keyword evidence="3" id="KW-0997">Cell inner membrane</keyword>